<accession>A0A3P7TZQ4</accession>
<sequence>MGSNAQFLVTSCFCRILFQQHEWVIHYETARVDVAGKFFRKAYIHYDDLVRSPDEDLEVLLFERKEEFVSAGCRMLLNKDWWNVEKVLRQTEQKIAVPVSWSRMMGLTPDVVDIDNTTVHFCK</sequence>
<keyword evidence="2" id="KW-1185">Reference proteome</keyword>
<organism evidence="1 2">
    <name type="scientific">Brugia timori</name>
    <dbReference type="NCBI Taxonomy" id="42155"/>
    <lineage>
        <taxon>Eukaryota</taxon>
        <taxon>Metazoa</taxon>
        <taxon>Ecdysozoa</taxon>
        <taxon>Nematoda</taxon>
        <taxon>Chromadorea</taxon>
        <taxon>Rhabditida</taxon>
        <taxon>Spirurina</taxon>
        <taxon>Spiruromorpha</taxon>
        <taxon>Filarioidea</taxon>
        <taxon>Onchocercidae</taxon>
        <taxon>Brugia</taxon>
    </lineage>
</organism>
<protein>
    <submittedName>
        <fullName evidence="1">Uncharacterized protein</fullName>
    </submittedName>
</protein>
<name>A0A3P7TZQ4_9BILA</name>
<gene>
    <name evidence="1" type="ORF">BTMF_LOCUS8219</name>
</gene>
<reference evidence="1 2" key="1">
    <citation type="submission" date="2018-11" db="EMBL/GenBank/DDBJ databases">
        <authorList>
            <consortium name="Pathogen Informatics"/>
        </authorList>
    </citation>
    <scope>NUCLEOTIDE SEQUENCE [LARGE SCALE GENOMIC DNA]</scope>
</reference>
<dbReference type="AlphaFoldDB" id="A0A3P7TZQ4"/>
<proteinExistence type="predicted"/>
<evidence type="ECO:0000313" key="1">
    <source>
        <dbReference type="EMBL" id="VDO27341.1"/>
    </source>
</evidence>
<dbReference type="Proteomes" id="UP000280834">
    <property type="component" value="Unassembled WGS sequence"/>
</dbReference>
<dbReference type="EMBL" id="UZAG01016295">
    <property type="protein sequence ID" value="VDO27341.1"/>
    <property type="molecule type" value="Genomic_DNA"/>
</dbReference>
<evidence type="ECO:0000313" key="2">
    <source>
        <dbReference type="Proteomes" id="UP000280834"/>
    </source>
</evidence>